<comment type="caution">
    <text evidence="2">The sequence shown here is derived from an EMBL/GenBank/DDBJ whole genome shotgun (WGS) entry which is preliminary data.</text>
</comment>
<evidence type="ECO:0000313" key="2">
    <source>
        <dbReference type="EMBL" id="CAG4953189.1"/>
    </source>
</evidence>
<dbReference type="OrthoDB" id="6159213at2759"/>
<dbReference type="EMBL" id="CAJQZP010000287">
    <property type="protein sequence ID" value="CAG4953189.1"/>
    <property type="molecule type" value="Genomic_DNA"/>
</dbReference>
<evidence type="ECO:0000313" key="3">
    <source>
        <dbReference type="Proteomes" id="UP000691718"/>
    </source>
</evidence>
<dbReference type="AlphaFoldDB" id="A0A8S3WDA2"/>
<gene>
    <name evidence="2" type="ORF">PAPOLLO_LOCUS4810</name>
</gene>
<organism evidence="2 3">
    <name type="scientific">Parnassius apollo</name>
    <name type="common">Apollo butterfly</name>
    <name type="synonym">Papilio apollo</name>
    <dbReference type="NCBI Taxonomy" id="110799"/>
    <lineage>
        <taxon>Eukaryota</taxon>
        <taxon>Metazoa</taxon>
        <taxon>Ecdysozoa</taxon>
        <taxon>Arthropoda</taxon>
        <taxon>Hexapoda</taxon>
        <taxon>Insecta</taxon>
        <taxon>Pterygota</taxon>
        <taxon>Neoptera</taxon>
        <taxon>Endopterygota</taxon>
        <taxon>Lepidoptera</taxon>
        <taxon>Glossata</taxon>
        <taxon>Ditrysia</taxon>
        <taxon>Papilionoidea</taxon>
        <taxon>Papilionidae</taxon>
        <taxon>Parnassiinae</taxon>
        <taxon>Parnassini</taxon>
        <taxon>Parnassius</taxon>
        <taxon>Parnassius</taxon>
    </lineage>
</organism>
<feature type="region of interest" description="Disordered" evidence="1">
    <location>
        <begin position="44"/>
        <end position="107"/>
    </location>
</feature>
<name>A0A8S3WDA2_PARAO</name>
<keyword evidence="3" id="KW-1185">Reference proteome</keyword>
<reference evidence="2" key="1">
    <citation type="submission" date="2021-04" db="EMBL/GenBank/DDBJ databases">
        <authorList>
            <person name="Tunstrom K."/>
        </authorList>
    </citation>
    <scope>NUCLEOTIDE SEQUENCE</scope>
</reference>
<accession>A0A8S3WDA2</accession>
<sequence>MNSDVLLPLVFSKQPVWDKRDKRHCNRNVNDKCWKEISEAMNEGGDSNLDLDNIDQDNLNQDNLNQDDSKTDQASPSNVSERSASTKLPKESSVACKKNSTHSIKIC</sequence>
<feature type="compositionally biased region" description="Low complexity" evidence="1">
    <location>
        <begin position="48"/>
        <end position="66"/>
    </location>
</feature>
<evidence type="ECO:0000256" key="1">
    <source>
        <dbReference type="SAM" id="MobiDB-lite"/>
    </source>
</evidence>
<dbReference type="Proteomes" id="UP000691718">
    <property type="component" value="Unassembled WGS sequence"/>
</dbReference>
<feature type="compositionally biased region" description="Polar residues" evidence="1">
    <location>
        <begin position="72"/>
        <end position="86"/>
    </location>
</feature>
<protein>
    <submittedName>
        <fullName evidence="2">(apollo) hypothetical protein</fullName>
    </submittedName>
</protein>
<proteinExistence type="predicted"/>